<gene>
    <name evidence="2" type="ORF">EYC98_04815</name>
</gene>
<feature type="transmembrane region" description="Helical" evidence="1">
    <location>
        <begin position="206"/>
        <end position="231"/>
    </location>
</feature>
<organism evidence="2 3">
    <name type="scientific">Candidatus Litorirhabdus singularis</name>
    <dbReference type="NCBI Taxonomy" id="2518993"/>
    <lineage>
        <taxon>Bacteria</taxon>
        <taxon>Pseudomonadati</taxon>
        <taxon>Pseudomonadota</taxon>
        <taxon>Gammaproteobacteria</taxon>
        <taxon>Cellvibrionales</taxon>
        <taxon>Halieaceae</taxon>
        <taxon>Candidatus Litorirhabdus</taxon>
    </lineage>
</organism>
<feature type="transmembrane region" description="Helical" evidence="1">
    <location>
        <begin position="299"/>
        <end position="318"/>
    </location>
</feature>
<dbReference type="Pfam" id="PF05940">
    <property type="entry name" value="NnrS"/>
    <property type="match status" value="1"/>
</dbReference>
<feature type="transmembrane region" description="Helical" evidence="1">
    <location>
        <begin position="265"/>
        <end position="287"/>
    </location>
</feature>
<evidence type="ECO:0000313" key="2">
    <source>
        <dbReference type="EMBL" id="MCX2980187.1"/>
    </source>
</evidence>
<feature type="transmembrane region" description="Helical" evidence="1">
    <location>
        <begin position="20"/>
        <end position="38"/>
    </location>
</feature>
<keyword evidence="1" id="KW-0812">Transmembrane</keyword>
<feature type="transmembrane region" description="Helical" evidence="1">
    <location>
        <begin position="330"/>
        <end position="352"/>
    </location>
</feature>
<evidence type="ECO:0000313" key="3">
    <source>
        <dbReference type="Proteomes" id="UP001143362"/>
    </source>
</evidence>
<keyword evidence="1" id="KW-1133">Transmembrane helix</keyword>
<dbReference type="EMBL" id="SHNN01000001">
    <property type="protein sequence ID" value="MCX2980187.1"/>
    <property type="molecule type" value="Genomic_DNA"/>
</dbReference>
<keyword evidence="3" id="KW-1185">Reference proteome</keyword>
<name>A0ABT3TD12_9GAMM</name>
<sequence length="392" mass="42276">MSATSESNLGLWQLAFRPGFLGAATAGVGSLLLWILVLEGAVSWSPEFPIAWWHAHEMLFGFAMPVVVGFALTAVATWTGTKGTTGARLILLFATWLAARLLLLLPLPSALTLAAAADTLFIAGAAWELGTRIIGARQARNYAFIPILTLFATGNLLSYANHDRPEVSLHIHYAMLCLFILLIGFVGGRVIPFFTSRRLGFEQPPILPWLDFGSLALLLIVVAAVATGYLLEGGRELQVLLLVTAGAHFMRLCRWQGCKSGSEPLLWSLHLSYLFIPVGLAALALVIPDPVATKSVMHLLAIGAMAGMILSMMTRVSLGHTGRPLQAAKLVTTSFVLLALAALIRAALPILLPTSTLWSWRISALCWLLAFCGFLICYARVLLTRRPDGKPG</sequence>
<feature type="transmembrane region" description="Helical" evidence="1">
    <location>
        <begin position="58"/>
        <end position="79"/>
    </location>
</feature>
<feature type="transmembrane region" description="Helical" evidence="1">
    <location>
        <begin position="172"/>
        <end position="194"/>
    </location>
</feature>
<accession>A0ABT3TD12</accession>
<reference evidence="2" key="1">
    <citation type="submission" date="2019-02" db="EMBL/GenBank/DDBJ databases">
        <authorList>
            <person name="Li S.-H."/>
        </authorList>
    </citation>
    <scope>NUCLEOTIDE SEQUENCE</scope>
    <source>
        <strain evidence="2">IMCC14734</strain>
    </source>
</reference>
<keyword evidence="1" id="KW-0472">Membrane</keyword>
<feature type="transmembrane region" description="Helical" evidence="1">
    <location>
        <begin position="358"/>
        <end position="383"/>
    </location>
</feature>
<comment type="caution">
    <text evidence="2">The sequence shown here is derived from an EMBL/GenBank/DDBJ whole genome shotgun (WGS) entry which is preliminary data.</text>
</comment>
<dbReference type="RefSeq" id="WP_279244166.1">
    <property type="nucleotide sequence ID" value="NZ_SHNN01000001.1"/>
</dbReference>
<proteinExistence type="predicted"/>
<protein>
    <submittedName>
        <fullName evidence="2">NnrS family protein</fullName>
    </submittedName>
</protein>
<evidence type="ECO:0000256" key="1">
    <source>
        <dbReference type="SAM" id="Phobius"/>
    </source>
</evidence>
<feature type="transmembrane region" description="Helical" evidence="1">
    <location>
        <begin position="142"/>
        <end position="160"/>
    </location>
</feature>
<feature type="transmembrane region" description="Helical" evidence="1">
    <location>
        <begin position="111"/>
        <end position="130"/>
    </location>
</feature>
<dbReference type="InterPro" id="IPR010266">
    <property type="entry name" value="NnrS"/>
</dbReference>
<dbReference type="Proteomes" id="UP001143362">
    <property type="component" value="Unassembled WGS sequence"/>
</dbReference>